<evidence type="ECO:0000313" key="3">
    <source>
        <dbReference type="EMBL" id="PLZ99069.1"/>
    </source>
</evidence>
<dbReference type="Proteomes" id="UP000235025">
    <property type="component" value="Unassembled WGS sequence"/>
</dbReference>
<dbReference type="EMBL" id="NMQA01000093">
    <property type="protein sequence ID" value="PLZ99069.1"/>
    <property type="molecule type" value="Genomic_DNA"/>
</dbReference>
<sequence length="63" mass="6803">MGIAISSMHYTGMLATRFIPDPTVSNKSSLLLNEYSVYGLAFYCALMLILASLLVAITATKTN</sequence>
<evidence type="ECO:0000259" key="2">
    <source>
        <dbReference type="Pfam" id="PF03707"/>
    </source>
</evidence>
<dbReference type="InterPro" id="IPR005330">
    <property type="entry name" value="MHYT_dom"/>
</dbReference>
<feature type="transmembrane region" description="Helical" evidence="1">
    <location>
        <begin position="35"/>
        <end position="57"/>
    </location>
</feature>
<reference evidence="3 4" key="1">
    <citation type="submission" date="2017-07" db="EMBL/GenBank/DDBJ databases">
        <title>Genomes of Fischerella (Mastigocladus) sp. strains.</title>
        <authorList>
            <person name="Miller S.R."/>
        </authorList>
    </citation>
    <scope>NUCLEOTIDE SEQUENCE [LARGE SCALE GENOMIC DNA]</scope>
    <source>
        <strain evidence="3 4">CCMEE 5268</strain>
    </source>
</reference>
<evidence type="ECO:0000313" key="4">
    <source>
        <dbReference type="Proteomes" id="UP000235025"/>
    </source>
</evidence>
<evidence type="ECO:0000256" key="1">
    <source>
        <dbReference type="SAM" id="Phobius"/>
    </source>
</evidence>
<gene>
    <name evidence="3" type="ORF">CEN50_08735</name>
</gene>
<feature type="domain" description="MHYT" evidence="2">
    <location>
        <begin position="2"/>
        <end position="60"/>
    </location>
</feature>
<keyword evidence="1" id="KW-0812">Transmembrane</keyword>
<comment type="caution">
    <text evidence="3">The sequence shown here is derived from an EMBL/GenBank/DDBJ whole genome shotgun (WGS) entry which is preliminary data.</text>
</comment>
<dbReference type="RefSeq" id="WP_258003829.1">
    <property type="nucleotide sequence ID" value="NZ_NMQA01000093.1"/>
</dbReference>
<accession>A0A2N6KI04</accession>
<proteinExistence type="predicted"/>
<name>A0A2N6KI04_9CYAN</name>
<dbReference type="AlphaFoldDB" id="A0A2N6KI04"/>
<organism evidence="3 4">
    <name type="scientific">Fischerella thermalis CCMEE 5268</name>
    <dbReference type="NCBI Taxonomy" id="2019662"/>
    <lineage>
        <taxon>Bacteria</taxon>
        <taxon>Bacillati</taxon>
        <taxon>Cyanobacteriota</taxon>
        <taxon>Cyanophyceae</taxon>
        <taxon>Nostocales</taxon>
        <taxon>Hapalosiphonaceae</taxon>
        <taxon>Fischerella</taxon>
    </lineage>
</organism>
<keyword evidence="1" id="KW-0472">Membrane</keyword>
<protein>
    <recommendedName>
        <fullName evidence="2">MHYT domain-containing protein</fullName>
    </recommendedName>
</protein>
<dbReference type="Pfam" id="PF03707">
    <property type="entry name" value="MHYT"/>
    <property type="match status" value="1"/>
</dbReference>
<keyword evidence="1" id="KW-1133">Transmembrane helix</keyword>